<dbReference type="STRING" id="1629334.Cva_01465"/>
<reference evidence="1 2" key="1">
    <citation type="submission" date="2015-03" db="EMBL/GenBank/DDBJ databases">
        <title>Caedibacter varicaedens, whole genome shotgun sequence.</title>
        <authorList>
            <person name="Suzuki H."/>
            <person name="Dapper A.L."/>
            <person name="Gibson A.K."/>
            <person name="Jackson C."/>
            <person name="Lee H."/>
            <person name="Pejaver V.R."/>
            <person name="Doak T."/>
            <person name="Lynch M."/>
        </authorList>
    </citation>
    <scope>NUCLEOTIDE SEQUENCE [LARGE SCALE GENOMIC DNA]</scope>
</reference>
<accession>A0A0K8ME38</accession>
<proteinExistence type="predicted"/>
<organism evidence="1 2">
    <name type="scientific">Caedimonas varicaedens</name>
    <dbReference type="NCBI Taxonomy" id="1629334"/>
    <lineage>
        <taxon>Bacteria</taxon>
        <taxon>Pseudomonadati</taxon>
        <taxon>Pseudomonadota</taxon>
        <taxon>Alphaproteobacteria</taxon>
        <taxon>Holosporales</taxon>
        <taxon>Caedimonadaceae</taxon>
        <taxon>Caedimonas</taxon>
    </lineage>
</organism>
<comment type="caution">
    <text evidence="1">The sequence shown here is derived from an EMBL/GenBank/DDBJ whole genome shotgun (WGS) entry which is preliminary data.</text>
</comment>
<keyword evidence="2" id="KW-1185">Reference proteome</keyword>
<dbReference type="EMBL" id="BBVC01000092">
    <property type="protein sequence ID" value="GAO98796.1"/>
    <property type="molecule type" value="Genomic_DNA"/>
</dbReference>
<protein>
    <submittedName>
        <fullName evidence="1">Uncharacterized protein</fullName>
    </submittedName>
</protein>
<name>A0A0K8ME38_9PROT</name>
<evidence type="ECO:0000313" key="1">
    <source>
        <dbReference type="EMBL" id="GAO98796.1"/>
    </source>
</evidence>
<evidence type="ECO:0000313" key="2">
    <source>
        <dbReference type="Proteomes" id="UP000036771"/>
    </source>
</evidence>
<gene>
    <name evidence="1" type="ORF">Cva_01465</name>
</gene>
<sequence>MANKTNTQQAYCPELGRIITVAEAWDYTFGDKRLPTGVKQLSFQCSVEGCTAKLITHNFSLYSGGLQEARFRLYPYELHTHPRKRRGLSKITSS</sequence>
<dbReference type="Proteomes" id="UP000036771">
    <property type="component" value="Unassembled WGS sequence"/>
</dbReference>
<dbReference type="AlphaFoldDB" id="A0A0K8ME38"/>